<dbReference type="Proteomes" id="UP000612746">
    <property type="component" value="Unassembled WGS sequence"/>
</dbReference>
<evidence type="ECO:0000256" key="2">
    <source>
        <dbReference type="ARBA" id="ARBA00012369"/>
    </source>
</evidence>
<comment type="similarity">
    <text evidence="1">Belongs to the neutral sphingomyelinase family.</text>
</comment>
<keyword evidence="5" id="KW-0472">Membrane</keyword>
<dbReference type="EC" id="3.1.4.12" evidence="2"/>
<dbReference type="PANTHER" id="PTHR16320">
    <property type="entry name" value="SPHINGOMYELINASE FAMILY MEMBER"/>
    <property type="match status" value="1"/>
</dbReference>
<reference evidence="7" key="1">
    <citation type="submission" date="2020-12" db="EMBL/GenBank/DDBJ databases">
        <title>Metabolic potential, ecology and presence of endohyphal bacteria is reflected in genomic diversity of Mucoromycotina.</title>
        <authorList>
            <person name="Muszewska A."/>
            <person name="Okrasinska A."/>
            <person name="Steczkiewicz K."/>
            <person name="Drgas O."/>
            <person name="Orlowska M."/>
            <person name="Perlinska-Lenart U."/>
            <person name="Aleksandrzak-Piekarczyk T."/>
            <person name="Szatraj K."/>
            <person name="Zielenkiewicz U."/>
            <person name="Pilsyk S."/>
            <person name="Malc E."/>
            <person name="Mieczkowski P."/>
            <person name="Kruszewska J.S."/>
            <person name="Biernat P."/>
            <person name="Pawlowska J."/>
        </authorList>
    </citation>
    <scope>NUCLEOTIDE SEQUENCE</scope>
    <source>
        <strain evidence="7">WA0000051536</strain>
    </source>
</reference>
<keyword evidence="8" id="KW-1185">Reference proteome</keyword>
<dbReference type="InterPro" id="IPR005135">
    <property type="entry name" value="Endo/exonuclease/phosphatase"/>
</dbReference>
<keyword evidence="3" id="KW-0378">Hydrolase</keyword>
<protein>
    <recommendedName>
        <fullName evidence="2">sphingomyelin phosphodiesterase</fullName>
        <ecNumber evidence="2">3.1.4.12</ecNumber>
    </recommendedName>
</protein>
<dbReference type="InterPro" id="IPR017766">
    <property type="entry name" value="Sphingomyelinase/PLipase_C"/>
</dbReference>
<feature type="compositionally biased region" description="Acidic residues" evidence="4">
    <location>
        <begin position="1"/>
        <end position="14"/>
    </location>
</feature>
<dbReference type="PANTHER" id="PTHR16320:SF1">
    <property type="entry name" value="SPHINGOMYELINASE DDB_G0288017"/>
    <property type="match status" value="1"/>
</dbReference>
<evidence type="ECO:0000313" key="7">
    <source>
        <dbReference type="EMBL" id="KAG2176051.1"/>
    </source>
</evidence>
<evidence type="ECO:0000256" key="5">
    <source>
        <dbReference type="SAM" id="Phobius"/>
    </source>
</evidence>
<dbReference type="GO" id="GO:0004767">
    <property type="term" value="F:sphingomyelin phosphodiesterase activity"/>
    <property type="evidence" value="ECO:0007669"/>
    <property type="project" value="UniProtKB-EC"/>
</dbReference>
<feature type="region of interest" description="Disordered" evidence="4">
    <location>
        <begin position="1"/>
        <end position="34"/>
    </location>
</feature>
<feature type="domain" description="Endonuclease/exonuclease/phosphatase" evidence="6">
    <location>
        <begin position="159"/>
        <end position="339"/>
    </location>
</feature>
<dbReference type="Pfam" id="PF03372">
    <property type="entry name" value="Exo_endo_phos"/>
    <property type="match status" value="1"/>
</dbReference>
<dbReference type="InterPro" id="IPR038772">
    <property type="entry name" value="Sph/SMPD2-like"/>
</dbReference>
<evidence type="ECO:0000256" key="1">
    <source>
        <dbReference type="ARBA" id="ARBA00006335"/>
    </source>
</evidence>
<dbReference type="AlphaFoldDB" id="A0A8H7PLE3"/>
<dbReference type="GO" id="GO:0005576">
    <property type="term" value="C:extracellular region"/>
    <property type="evidence" value="ECO:0007669"/>
    <property type="project" value="InterPro"/>
</dbReference>
<comment type="caution">
    <text evidence="7">The sequence shown here is derived from an EMBL/GenBank/DDBJ whole genome shotgun (WGS) entry which is preliminary data.</text>
</comment>
<keyword evidence="5" id="KW-0812">Transmembrane</keyword>
<accession>A0A8H7PLE3</accession>
<keyword evidence="5" id="KW-1133">Transmembrane helix</keyword>
<dbReference type="InterPro" id="IPR036691">
    <property type="entry name" value="Endo/exonu/phosph_ase_sf"/>
</dbReference>
<dbReference type="OrthoDB" id="40902at2759"/>
<dbReference type="SUPFAM" id="SSF56219">
    <property type="entry name" value="DNase I-like"/>
    <property type="match status" value="1"/>
</dbReference>
<dbReference type="Gene3D" id="3.60.10.10">
    <property type="entry name" value="Endonuclease/exonuclease/phosphatase"/>
    <property type="match status" value="1"/>
</dbReference>
<gene>
    <name evidence="7" type="ORF">INT44_000530</name>
</gene>
<dbReference type="GO" id="GO:0005737">
    <property type="term" value="C:cytoplasm"/>
    <property type="evidence" value="ECO:0007669"/>
    <property type="project" value="TreeGrafter"/>
</dbReference>
<evidence type="ECO:0000256" key="4">
    <source>
        <dbReference type="SAM" id="MobiDB-lite"/>
    </source>
</evidence>
<evidence type="ECO:0000256" key="3">
    <source>
        <dbReference type="ARBA" id="ARBA00022801"/>
    </source>
</evidence>
<organism evidence="7 8">
    <name type="scientific">Umbelopsis vinacea</name>
    <dbReference type="NCBI Taxonomy" id="44442"/>
    <lineage>
        <taxon>Eukaryota</taxon>
        <taxon>Fungi</taxon>
        <taxon>Fungi incertae sedis</taxon>
        <taxon>Mucoromycota</taxon>
        <taxon>Mucoromycotina</taxon>
        <taxon>Umbelopsidomycetes</taxon>
        <taxon>Umbelopsidales</taxon>
        <taxon>Umbelopsidaceae</taxon>
        <taxon>Umbelopsis</taxon>
    </lineage>
</organism>
<sequence length="488" mass="55719">MSDIQLPEDDEEQQLYERETENTPETPLIRRSQSHESIISTLSAPPAYELYPPATTWSGRLLNFFRRIPTRFTQSSIALPTLSDDDRADERSISSRFRIPLLELHPRIARWRYPIVGLCVLCITIFSFLLFCSIFFSPASLPSPSVPDKIANDTAKFLTLNIFMRPPGVKNNWSDYKDDRTDFIIRHVLPNYDVVSFQESFGFGSRRKDHLIRAAREMGYNHHVESGRKYPWQIAVDGGLLVLSRFPIKDSKLIEYPRGRHSDWMARKGAIYAQIECKPNSLVHLYTTHAQASYQPITSLWDDDVRTRMNQFSWLHSLIAETSGNDGSAVIVNGDLNVDAAVHKEKSSPTEPSEESSEEYDFMKAVLSGEGKKINGKIEYEDSWKINLKDAVYKSYGFHPVTFGDVKVDEYGMVVPAETVLTDADELMAVQSIDHVLWSPRQSDMNVEGVRVEKFMVADTHLDNDEEQEKGYTQASGECNTYTNQLMF</sequence>
<name>A0A8H7PLE3_9FUNG</name>
<dbReference type="EMBL" id="JAEPRA010000014">
    <property type="protein sequence ID" value="KAG2176051.1"/>
    <property type="molecule type" value="Genomic_DNA"/>
</dbReference>
<feature type="transmembrane region" description="Helical" evidence="5">
    <location>
        <begin position="115"/>
        <end position="136"/>
    </location>
</feature>
<evidence type="ECO:0000259" key="6">
    <source>
        <dbReference type="Pfam" id="PF03372"/>
    </source>
</evidence>
<dbReference type="CDD" id="cd09078">
    <property type="entry name" value="nSMase"/>
    <property type="match status" value="1"/>
</dbReference>
<evidence type="ECO:0000313" key="8">
    <source>
        <dbReference type="Proteomes" id="UP000612746"/>
    </source>
</evidence>
<proteinExistence type="inferred from homology"/>